<proteinExistence type="predicted"/>
<name>A0A4S2FUJ3_9BACT</name>
<evidence type="ECO:0008006" key="4">
    <source>
        <dbReference type="Google" id="ProtNLM"/>
    </source>
</evidence>
<dbReference type="Proteomes" id="UP000310760">
    <property type="component" value="Unassembled WGS sequence"/>
</dbReference>
<sequence length="355" mass="42082">MTIIANPIYDAVFKFLMEDKKVAKILLSALLKKEIIDLEMRRHEYTSMEQTRISLFRIDFSAKIRESDGSEHLVLIELQKTWLITETLRFRQYLGTQYLNKENMVEEKNEHGQRRTYGLPIISIYILGHPLGDLTEPVVYVRRSYLDYDDHPLPAPDPFIESLTHDSIIVQIPFLTGRTRNRLERLLSVFDQEYRQPDSEHYLEINDEHMDEEVKYVVHRLLKAAAAPAVRRAMEIEDEILSEIEDRDTTIMLKNKVIEEKEQVIEQKEQVIEQKEQVIEQKEQVIEQKEQMIEQKEQMIEQKEQMIEQKEQMIEQKEQMIRSMVKMLCNNGASINEISEQLGIPMEQIKQYIDS</sequence>
<reference evidence="2 3" key="1">
    <citation type="submission" date="2019-04" db="EMBL/GenBank/DDBJ databases">
        <title>Microbes associate with the intestines of laboratory mice.</title>
        <authorList>
            <person name="Navarre W."/>
            <person name="Wong E."/>
            <person name="Huang K."/>
            <person name="Tropini C."/>
            <person name="Ng K."/>
            <person name="Yu B."/>
        </authorList>
    </citation>
    <scope>NUCLEOTIDE SEQUENCE [LARGE SCALE GENOMIC DNA]</scope>
    <source>
        <strain evidence="2 3">NM22_B1</strain>
    </source>
</reference>
<evidence type="ECO:0000256" key="1">
    <source>
        <dbReference type="SAM" id="Coils"/>
    </source>
</evidence>
<feature type="non-terminal residue" evidence="2">
    <location>
        <position position="355"/>
    </location>
</feature>
<comment type="caution">
    <text evidence="2">The sequence shown here is derived from an EMBL/GenBank/DDBJ whole genome shotgun (WGS) entry which is preliminary data.</text>
</comment>
<organism evidence="2 3">
    <name type="scientific">Phocaeicola sartorii</name>
    <dbReference type="NCBI Taxonomy" id="671267"/>
    <lineage>
        <taxon>Bacteria</taxon>
        <taxon>Pseudomonadati</taxon>
        <taxon>Bacteroidota</taxon>
        <taxon>Bacteroidia</taxon>
        <taxon>Bacteroidales</taxon>
        <taxon>Bacteroidaceae</taxon>
        <taxon>Phocaeicola</taxon>
    </lineage>
</organism>
<dbReference type="EMBL" id="SRYJ01000003">
    <property type="protein sequence ID" value="TGY72916.1"/>
    <property type="molecule type" value="Genomic_DNA"/>
</dbReference>
<protein>
    <recommendedName>
        <fullName evidence="4">Rpn family recombination-promoting nuclease/putative transposase</fullName>
    </recommendedName>
</protein>
<dbReference type="Gene3D" id="1.10.10.60">
    <property type="entry name" value="Homeodomain-like"/>
    <property type="match status" value="1"/>
</dbReference>
<evidence type="ECO:0000313" key="2">
    <source>
        <dbReference type="EMBL" id="TGY72916.1"/>
    </source>
</evidence>
<dbReference type="AlphaFoldDB" id="A0A4S2FUJ3"/>
<keyword evidence="1" id="KW-0175">Coiled coil</keyword>
<evidence type="ECO:0000313" key="3">
    <source>
        <dbReference type="Proteomes" id="UP000310760"/>
    </source>
</evidence>
<dbReference type="RefSeq" id="WP_135950306.1">
    <property type="nucleotide sequence ID" value="NZ_SRYJ01000003.1"/>
</dbReference>
<accession>A0A4S2FUJ3</accession>
<gene>
    <name evidence="2" type="ORF">E5339_01550</name>
</gene>
<feature type="coiled-coil region" evidence="1">
    <location>
        <begin position="254"/>
        <end position="327"/>
    </location>
</feature>